<dbReference type="AlphaFoldDB" id="N1QJG1"/>
<evidence type="ECO:0000256" key="1">
    <source>
        <dbReference type="SAM" id="MobiDB-lite"/>
    </source>
</evidence>
<sequence>MDERTFQRELVQLKLRVDDMAYQLSKAAADNDGDKNLRRHGHTNMVQDSRSHTGSAPPMPLSWSLVNSLRSEWLRPDPRGSDLEQNVSLGPRTPPGSTTEAAESPRHDHGVSSAWAEDLSSRACFPNEAAPCSNLVHDHIRPKPSELDASFDRAEQYCNTRCVDHEISARQRVAFRDKEIARLEDLMRTTHERLRCSEEASICKDRQLAGLQGRLSHCENRLIAYSDLLAVKRADLIEAQRACRSKDVALQSWASANWNVQQSYIQDHMDQIVKTKNSEILMLRMLCESKDAIVTHQEQAIAQSVMLRGGMHDELERVSCELAALEINLANESKVSEEQGEVIAQLRASLKNAIGPARLAQETASAPPVSDRACRITHSSLATFGTNASGDIKATPQPSQYVPLPIEYKRAALGRHAPRYVAFPSAQPGWQYSGDVHLDGSAQMHQEDVLGPQKRPQSQGPSLFSAVAEPVRPEAASPPLSSRNHVLLAEFGSHSHAEWRPEPFARDEETCTGNMTYAKK</sequence>
<accession>N1QJG1</accession>
<name>N1QJG1_SPHMS</name>
<keyword evidence="3" id="KW-1185">Reference proteome</keyword>
<proteinExistence type="predicted"/>
<dbReference type="EMBL" id="KB456260">
    <property type="protein sequence ID" value="EMF17335.1"/>
    <property type="molecule type" value="Genomic_DNA"/>
</dbReference>
<dbReference type="Proteomes" id="UP000016931">
    <property type="component" value="Unassembled WGS sequence"/>
</dbReference>
<dbReference type="GeneID" id="27900758"/>
<evidence type="ECO:0000313" key="3">
    <source>
        <dbReference type="Proteomes" id="UP000016931"/>
    </source>
</evidence>
<gene>
    <name evidence="2" type="ORF">SEPMUDRAFT_146386</name>
</gene>
<dbReference type="HOGENOM" id="CLU_523948_0_0_1"/>
<evidence type="ECO:0000313" key="2">
    <source>
        <dbReference type="EMBL" id="EMF17335.1"/>
    </source>
</evidence>
<feature type="compositionally biased region" description="Basic and acidic residues" evidence="1">
    <location>
        <begin position="499"/>
        <end position="509"/>
    </location>
</feature>
<dbReference type="OrthoDB" id="3644453at2759"/>
<feature type="region of interest" description="Disordered" evidence="1">
    <location>
        <begin position="499"/>
        <end position="520"/>
    </location>
</feature>
<organism evidence="2 3">
    <name type="scientific">Sphaerulina musiva (strain SO2202)</name>
    <name type="common">Poplar stem canker fungus</name>
    <name type="synonym">Septoria musiva</name>
    <dbReference type="NCBI Taxonomy" id="692275"/>
    <lineage>
        <taxon>Eukaryota</taxon>
        <taxon>Fungi</taxon>
        <taxon>Dikarya</taxon>
        <taxon>Ascomycota</taxon>
        <taxon>Pezizomycotina</taxon>
        <taxon>Dothideomycetes</taxon>
        <taxon>Dothideomycetidae</taxon>
        <taxon>Mycosphaerellales</taxon>
        <taxon>Mycosphaerellaceae</taxon>
        <taxon>Sphaerulina</taxon>
    </lineage>
</organism>
<dbReference type="RefSeq" id="XP_016765456.1">
    <property type="nucleotide sequence ID" value="XM_016903621.1"/>
</dbReference>
<feature type="compositionally biased region" description="Polar residues" evidence="1">
    <location>
        <begin position="511"/>
        <end position="520"/>
    </location>
</feature>
<feature type="region of interest" description="Disordered" evidence="1">
    <location>
        <begin position="76"/>
        <end position="113"/>
    </location>
</feature>
<reference evidence="2 3" key="1">
    <citation type="journal article" date="2012" name="PLoS Pathog.">
        <title>Diverse lifestyles and strategies of plant pathogenesis encoded in the genomes of eighteen Dothideomycetes fungi.</title>
        <authorList>
            <person name="Ohm R.A."/>
            <person name="Feau N."/>
            <person name="Henrissat B."/>
            <person name="Schoch C.L."/>
            <person name="Horwitz B.A."/>
            <person name="Barry K.W."/>
            <person name="Condon B.J."/>
            <person name="Copeland A.C."/>
            <person name="Dhillon B."/>
            <person name="Glaser F."/>
            <person name="Hesse C.N."/>
            <person name="Kosti I."/>
            <person name="LaButti K."/>
            <person name="Lindquist E.A."/>
            <person name="Lucas S."/>
            <person name="Salamov A.A."/>
            <person name="Bradshaw R.E."/>
            <person name="Ciuffetti L."/>
            <person name="Hamelin R.C."/>
            <person name="Kema G.H.J."/>
            <person name="Lawrence C."/>
            <person name="Scott J.A."/>
            <person name="Spatafora J.W."/>
            <person name="Turgeon B.G."/>
            <person name="de Wit P.J.G.M."/>
            <person name="Zhong S."/>
            <person name="Goodwin S.B."/>
            <person name="Grigoriev I.V."/>
        </authorList>
    </citation>
    <scope>NUCLEOTIDE SEQUENCE [LARGE SCALE GENOMIC DNA]</scope>
    <source>
        <strain evidence="2 3">SO2202</strain>
    </source>
</reference>
<protein>
    <submittedName>
        <fullName evidence="2">Uncharacterized protein</fullName>
    </submittedName>
</protein>